<dbReference type="PROSITE" id="PS51257">
    <property type="entry name" value="PROKAR_LIPOPROTEIN"/>
    <property type="match status" value="1"/>
</dbReference>
<protein>
    <submittedName>
        <fullName evidence="1">Gluconolaconase</fullName>
    </submittedName>
</protein>
<dbReference type="RefSeq" id="WP_346760099.1">
    <property type="nucleotide sequence ID" value="NZ_JAUJEB010000005.1"/>
</dbReference>
<sequence length="296" mass="32394">MKILTAVAISCLIFACSSNAGKQETEKDQLQAEPQTTKAPSLKQVWASDTILKTPESVLYDQERSMIYVANVNMNPWEKDGNGFISKMDLQGNIIELEWLSGLSGPKGMGIMGNSLFVADIDEVVAFDIETGQVINTYKVEGTPTLNDITIGDGVVYISGSDSNKVFALKGGQVSVYLEGDFGRPNGLFAEPGRLLMLTSGSSQLKSFDLGTKESVDLVDNLGHGDGIVPVGNGDYLASSWRGELFYIDSNWKRTQLLDTRKDKINAADIDFIIDKNLLLVPTFFDNRVVAYQLQQ</sequence>
<gene>
    <name evidence="1" type="ORF">QQ020_21960</name>
</gene>
<reference evidence="1" key="1">
    <citation type="submission" date="2023-06" db="EMBL/GenBank/DDBJ databases">
        <title>Genomic of Agaribacillus aureum.</title>
        <authorList>
            <person name="Wang G."/>
        </authorList>
    </citation>
    <scope>NUCLEOTIDE SEQUENCE</scope>
    <source>
        <strain evidence="1">BMA12</strain>
    </source>
</reference>
<evidence type="ECO:0000313" key="2">
    <source>
        <dbReference type="Proteomes" id="UP001172083"/>
    </source>
</evidence>
<comment type="caution">
    <text evidence="1">The sequence shown here is derived from an EMBL/GenBank/DDBJ whole genome shotgun (WGS) entry which is preliminary data.</text>
</comment>
<dbReference type="Proteomes" id="UP001172083">
    <property type="component" value="Unassembled WGS sequence"/>
</dbReference>
<dbReference type="EMBL" id="JAUJEB010000005">
    <property type="protein sequence ID" value="MDN5214760.1"/>
    <property type="molecule type" value="Genomic_DNA"/>
</dbReference>
<organism evidence="1 2">
    <name type="scientific">Agaribacillus aureus</name>
    <dbReference type="NCBI Taxonomy" id="3051825"/>
    <lineage>
        <taxon>Bacteria</taxon>
        <taxon>Pseudomonadati</taxon>
        <taxon>Bacteroidota</taxon>
        <taxon>Cytophagia</taxon>
        <taxon>Cytophagales</taxon>
        <taxon>Splendidivirgaceae</taxon>
        <taxon>Agaribacillus</taxon>
    </lineage>
</organism>
<name>A0ABT8LDD2_9BACT</name>
<proteinExistence type="predicted"/>
<dbReference type="InterPro" id="IPR015943">
    <property type="entry name" value="WD40/YVTN_repeat-like_dom_sf"/>
</dbReference>
<keyword evidence="2" id="KW-1185">Reference proteome</keyword>
<accession>A0ABT8LDD2</accession>
<dbReference type="Gene3D" id="2.130.10.10">
    <property type="entry name" value="YVTN repeat-like/Quinoprotein amine dehydrogenase"/>
    <property type="match status" value="1"/>
</dbReference>
<dbReference type="SUPFAM" id="SSF63829">
    <property type="entry name" value="Calcium-dependent phosphotriesterase"/>
    <property type="match status" value="1"/>
</dbReference>
<evidence type="ECO:0000313" key="1">
    <source>
        <dbReference type="EMBL" id="MDN5214760.1"/>
    </source>
</evidence>